<dbReference type="EMBL" id="JABFMT010000031">
    <property type="protein sequence ID" value="NUU03992.1"/>
    <property type="molecule type" value="Genomic_DNA"/>
</dbReference>
<dbReference type="RefSeq" id="WP_175354848.1">
    <property type="nucleotide sequence ID" value="NZ_JABFMT010000031.1"/>
</dbReference>
<dbReference type="Proteomes" id="UP000536746">
    <property type="component" value="Unassembled WGS sequence"/>
</dbReference>
<comment type="caution">
    <text evidence="1">The sequence shown here is derived from an EMBL/GenBank/DDBJ whole genome shotgun (WGS) entry which is preliminary data.</text>
</comment>
<sequence>MTHSKNSADFSALRDAALEDLLKLSDAELAAELSSDGISIAEIAQRAGNGMRETAAQAIRLQNSRKPLQALESAGPMRGVRPSIGEIKKMVTRLFENAQKLGVEERSLGLAFRDGKKQTDADWETLYDDLVRLKAIPPENDH</sequence>
<organism evidence="1 2">
    <name type="scientific">Herbaspirillum robiniae</name>
    <dbReference type="NCBI Taxonomy" id="2014887"/>
    <lineage>
        <taxon>Bacteria</taxon>
        <taxon>Pseudomonadati</taxon>
        <taxon>Pseudomonadota</taxon>
        <taxon>Betaproteobacteria</taxon>
        <taxon>Burkholderiales</taxon>
        <taxon>Oxalobacteraceae</taxon>
        <taxon>Herbaspirillum</taxon>
    </lineage>
</organism>
<name>A0ABX2LZW4_9BURK</name>
<accession>A0ABX2LZW4</accession>
<keyword evidence="2" id="KW-1185">Reference proteome</keyword>
<protein>
    <submittedName>
        <fullName evidence="1">Uncharacterized protein</fullName>
    </submittedName>
</protein>
<reference evidence="1 2" key="1">
    <citation type="journal article" date="2020" name="Front. Plant Sci.">
        <title>Isolation of Rhizosphere Bacteria That Improve Quality and Water Stress Tolerance in Greenhouse Ornamentals.</title>
        <authorList>
            <person name="Nordstedt N.P."/>
            <person name="Jones M.L."/>
        </authorList>
    </citation>
    <scope>NUCLEOTIDE SEQUENCE [LARGE SCALE GENOMIC DNA]</scope>
    <source>
        <strain evidence="1 2">C6C2</strain>
    </source>
</reference>
<gene>
    <name evidence="1" type="ORF">HNO84_20475</name>
</gene>
<evidence type="ECO:0000313" key="2">
    <source>
        <dbReference type="Proteomes" id="UP000536746"/>
    </source>
</evidence>
<evidence type="ECO:0000313" key="1">
    <source>
        <dbReference type="EMBL" id="NUU03992.1"/>
    </source>
</evidence>
<proteinExistence type="predicted"/>